<keyword evidence="1" id="KW-0472">Membrane</keyword>
<organism evidence="2 3">
    <name type="scientific">Halocatena marina</name>
    <dbReference type="NCBI Taxonomy" id="2934937"/>
    <lineage>
        <taxon>Archaea</taxon>
        <taxon>Methanobacteriati</taxon>
        <taxon>Methanobacteriota</taxon>
        <taxon>Stenosarchaea group</taxon>
        <taxon>Halobacteria</taxon>
        <taxon>Halobacteriales</taxon>
        <taxon>Natronomonadaceae</taxon>
        <taxon>Halocatena</taxon>
    </lineage>
</organism>
<evidence type="ECO:0000256" key="1">
    <source>
        <dbReference type="SAM" id="Phobius"/>
    </source>
</evidence>
<keyword evidence="1" id="KW-1133">Transmembrane helix</keyword>
<dbReference type="GeneID" id="76200247"/>
<dbReference type="Proteomes" id="UP001596417">
    <property type="component" value="Unassembled WGS sequence"/>
</dbReference>
<reference evidence="2 3" key="1">
    <citation type="journal article" date="2019" name="Int. J. Syst. Evol. Microbiol.">
        <title>The Global Catalogue of Microorganisms (GCM) 10K type strain sequencing project: providing services to taxonomists for standard genome sequencing and annotation.</title>
        <authorList>
            <consortium name="The Broad Institute Genomics Platform"/>
            <consortium name="The Broad Institute Genome Sequencing Center for Infectious Disease"/>
            <person name="Wu L."/>
            <person name="Ma J."/>
        </authorList>
    </citation>
    <scope>NUCLEOTIDE SEQUENCE [LARGE SCALE GENOMIC DNA]</scope>
    <source>
        <strain evidence="2 3">RDMS1</strain>
    </source>
</reference>
<protein>
    <submittedName>
        <fullName evidence="2">Uncharacterized protein</fullName>
    </submittedName>
</protein>
<name>A0ABD5YML0_9EURY</name>
<sequence>MVSPTSDAGHFGSRLKLFFVVLVGVSAGLITRVGDATLLESALVVVLGLGVGVVLVWIVFPGNKNGNDRTSGR</sequence>
<evidence type="ECO:0000313" key="2">
    <source>
        <dbReference type="EMBL" id="MFC7190614.1"/>
    </source>
</evidence>
<accession>A0ABD5YML0</accession>
<comment type="caution">
    <text evidence="2">The sequence shown here is derived from an EMBL/GenBank/DDBJ whole genome shotgun (WGS) entry which is preliminary data.</text>
</comment>
<feature type="transmembrane region" description="Helical" evidence="1">
    <location>
        <begin position="42"/>
        <end position="60"/>
    </location>
</feature>
<evidence type="ECO:0000313" key="3">
    <source>
        <dbReference type="Proteomes" id="UP001596417"/>
    </source>
</evidence>
<gene>
    <name evidence="2" type="ORF">ACFQL7_12705</name>
</gene>
<dbReference type="RefSeq" id="WP_248907708.1">
    <property type="nucleotide sequence ID" value="NZ_CP109979.1"/>
</dbReference>
<keyword evidence="3" id="KW-1185">Reference proteome</keyword>
<keyword evidence="1" id="KW-0812">Transmembrane</keyword>
<proteinExistence type="predicted"/>
<feature type="transmembrane region" description="Helical" evidence="1">
    <location>
        <begin position="12"/>
        <end position="30"/>
    </location>
</feature>
<dbReference type="EMBL" id="JBHTAX010000001">
    <property type="protein sequence ID" value="MFC7190614.1"/>
    <property type="molecule type" value="Genomic_DNA"/>
</dbReference>
<dbReference type="AlphaFoldDB" id="A0ABD5YML0"/>